<organism evidence="2 3">
    <name type="scientific">Fusarium beomiforme</name>
    <dbReference type="NCBI Taxonomy" id="44412"/>
    <lineage>
        <taxon>Eukaryota</taxon>
        <taxon>Fungi</taxon>
        <taxon>Dikarya</taxon>
        <taxon>Ascomycota</taxon>
        <taxon>Pezizomycotina</taxon>
        <taxon>Sordariomycetes</taxon>
        <taxon>Hypocreomycetidae</taxon>
        <taxon>Hypocreales</taxon>
        <taxon>Nectriaceae</taxon>
        <taxon>Fusarium</taxon>
        <taxon>Fusarium burgessii species complex</taxon>
    </lineage>
</organism>
<feature type="compositionally biased region" description="Low complexity" evidence="1">
    <location>
        <begin position="769"/>
        <end position="786"/>
    </location>
</feature>
<feature type="compositionally biased region" description="Pro residues" evidence="1">
    <location>
        <begin position="939"/>
        <end position="958"/>
    </location>
</feature>
<feature type="compositionally biased region" description="Basic and acidic residues" evidence="1">
    <location>
        <begin position="227"/>
        <end position="245"/>
    </location>
</feature>
<feature type="compositionally biased region" description="Low complexity" evidence="1">
    <location>
        <begin position="423"/>
        <end position="439"/>
    </location>
</feature>
<name>A0A9P5E2R3_9HYPO</name>
<feature type="compositionally biased region" description="Acidic residues" evidence="1">
    <location>
        <begin position="155"/>
        <end position="169"/>
    </location>
</feature>
<feature type="compositionally biased region" description="Polar residues" evidence="1">
    <location>
        <begin position="1394"/>
        <end position="1416"/>
    </location>
</feature>
<feature type="compositionally biased region" description="Pro residues" evidence="1">
    <location>
        <begin position="1617"/>
        <end position="1626"/>
    </location>
</feature>
<feature type="compositionally biased region" description="Low complexity" evidence="1">
    <location>
        <begin position="1695"/>
        <end position="1705"/>
    </location>
</feature>
<feature type="compositionally biased region" description="Basic and acidic residues" evidence="1">
    <location>
        <begin position="1066"/>
        <end position="1078"/>
    </location>
</feature>
<dbReference type="OrthoDB" id="5234017at2759"/>
<feature type="compositionally biased region" description="Pro residues" evidence="1">
    <location>
        <begin position="1183"/>
        <end position="1194"/>
    </location>
</feature>
<feature type="region of interest" description="Disordered" evidence="1">
    <location>
        <begin position="1656"/>
        <end position="1709"/>
    </location>
</feature>
<feature type="compositionally biased region" description="Low complexity" evidence="1">
    <location>
        <begin position="1335"/>
        <end position="1350"/>
    </location>
</feature>
<feature type="compositionally biased region" description="Basic residues" evidence="1">
    <location>
        <begin position="620"/>
        <end position="630"/>
    </location>
</feature>
<feature type="compositionally biased region" description="Pro residues" evidence="1">
    <location>
        <begin position="1588"/>
        <end position="1603"/>
    </location>
</feature>
<feature type="compositionally biased region" description="Polar residues" evidence="1">
    <location>
        <begin position="1322"/>
        <end position="1331"/>
    </location>
</feature>
<feature type="compositionally biased region" description="Low complexity" evidence="1">
    <location>
        <begin position="1379"/>
        <end position="1393"/>
    </location>
</feature>
<feature type="compositionally biased region" description="Acidic residues" evidence="1">
    <location>
        <begin position="329"/>
        <end position="389"/>
    </location>
</feature>
<feature type="compositionally biased region" description="Low complexity" evidence="1">
    <location>
        <begin position="692"/>
        <end position="711"/>
    </location>
</feature>
<reference evidence="2" key="2">
    <citation type="submission" date="2020-02" db="EMBL/GenBank/DDBJ databases">
        <title>Identification and distribution of gene clusters putatively required for synthesis of sphingolipid metabolism inhibitors in phylogenetically diverse species of the filamentous fungus Fusarium.</title>
        <authorList>
            <person name="Kim H.-S."/>
            <person name="Busman M."/>
            <person name="Brown D.W."/>
            <person name="Divon H."/>
            <person name="Uhlig S."/>
            <person name="Proctor R.H."/>
        </authorList>
    </citation>
    <scope>NUCLEOTIDE SEQUENCE</scope>
    <source>
        <strain evidence="2">NRRL 25174</strain>
    </source>
</reference>
<dbReference type="Proteomes" id="UP000730481">
    <property type="component" value="Unassembled WGS sequence"/>
</dbReference>
<keyword evidence="3" id="KW-1185">Reference proteome</keyword>
<feature type="compositionally biased region" description="Low complexity" evidence="1">
    <location>
        <begin position="656"/>
        <end position="667"/>
    </location>
</feature>
<feature type="region of interest" description="Disordered" evidence="1">
    <location>
        <begin position="155"/>
        <end position="442"/>
    </location>
</feature>
<feature type="compositionally biased region" description="Low complexity" evidence="1">
    <location>
        <begin position="1627"/>
        <end position="1638"/>
    </location>
</feature>
<feature type="compositionally biased region" description="Basic and acidic residues" evidence="1">
    <location>
        <begin position="680"/>
        <end position="691"/>
    </location>
</feature>
<feature type="compositionally biased region" description="Polar residues" evidence="1">
    <location>
        <begin position="1025"/>
        <end position="1040"/>
    </location>
</feature>
<feature type="compositionally biased region" description="Polar residues" evidence="1">
    <location>
        <begin position="1457"/>
        <end position="1511"/>
    </location>
</feature>
<protein>
    <submittedName>
        <fullName evidence="2">Uncharacterized protein</fullName>
    </submittedName>
</protein>
<feature type="compositionally biased region" description="Polar residues" evidence="1">
    <location>
        <begin position="1245"/>
        <end position="1314"/>
    </location>
</feature>
<gene>
    <name evidence="2" type="ORF">FBEOM_2749</name>
</gene>
<dbReference type="EMBL" id="PVQB02000098">
    <property type="protein sequence ID" value="KAF4343273.1"/>
    <property type="molecule type" value="Genomic_DNA"/>
</dbReference>
<feature type="compositionally biased region" description="Polar residues" evidence="1">
    <location>
        <begin position="917"/>
        <end position="928"/>
    </location>
</feature>
<reference evidence="2" key="1">
    <citation type="journal article" date="2017" name="Mycologia">
        <title>Fusarium algeriense, sp. nov., a novel toxigenic crown rot pathogen of durum wheat from Algeria is nested in the Fusarium burgessii species complex.</title>
        <authorList>
            <person name="Laraba I."/>
            <person name="Keddad A."/>
            <person name="Boureghda H."/>
            <person name="Abdallah N."/>
            <person name="Vaughan M.M."/>
            <person name="Proctor R.H."/>
            <person name="Busman M."/>
            <person name="O'Donnell K."/>
        </authorList>
    </citation>
    <scope>NUCLEOTIDE SEQUENCE</scope>
    <source>
        <strain evidence="2">NRRL 25174</strain>
    </source>
</reference>
<feature type="compositionally biased region" description="Polar residues" evidence="1">
    <location>
        <begin position="1542"/>
        <end position="1569"/>
    </location>
</feature>
<feature type="compositionally biased region" description="Basic and acidic residues" evidence="1">
    <location>
        <begin position="1660"/>
        <end position="1685"/>
    </location>
</feature>
<sequence>MAGREPLRQFRDVKDAVYRYDSVFASLKSPTEIYEEKLRAIQDRISQVFSELHTAPLDQTSRLQDNLIELAGQKKELEIDHKTNIEHYERIHAQKVRETMDSFRDHLLQLMGSSGAQLQFQMTPDTTGLGTEPADSAPAKQEPIVYEPEVIPLEDESMDDGPMFDDDLMDMAMDNGADNEPMESNLPQDDRVMEEPGDREPANQEPTEAEIETEPIREEPVEEESAERESIDKEPAEEEPVQRESVEEDPDADKTQETHVEEPAQVESVEREPVQEKRVTITRRTRTRAKASSRNIAARTDITARHARYTFSPSLSPPPAESIVVQGEGSDEEEDEDEDEDEEEEEEQDKGEDEVEEKEEMAEDEEEEETEADEDDEDVSEPEFSELDETPPTPRQTRSGVTKRKADFQSPLQKSKRQKSERATCTATDATKDTFATKTPRIQTRLRKRHHEPTGVDKFEGITNPRPGKVYLTYWDKTKEWLAVLVLPMGDFSKIGIPGSIKSCGLADSLPSCYQYDKATGKYSWAKTYEYGNALVQERIFPVMYFDGRDFPNRSAIDWVEAKNLRKFDLKANNAFLPHVKEVDKYLKADLVRTALQQEEDEDEGMPQKERTVSEASRPKAYHGKKRKSTEHKEKAPSKVVNISKKQTRATDAEAQKATPTPQTPTAHKMAALKPAVLRLAEEHHNHEKTKTPTPAASKSAGAKSIGATATRPAEKDANGRPTPKPPGHKPSASKSLTPKTGAASSARPVEKDSSQHARRLSAHKQSGSKSADPAPKPSAAKPAASRPVDKESNQPAAKPPTSKPAETRPSNHVRRISKSAGLGPIVTRSTATSAEKGTSQSASKAPAPKSTTSRPAERESHPPAQKPAEKRPAKPSQSNPQAPPSTAEPQVPLPLGPVKNQTDFQLEGDEPPAPASKSNPRAATAQEQGPELRASLPAPVPAPAPRAPSAPPRPQSVPQPGNVSSHPLPVPDPVVRPASTRNPRPPRPLPGDVKEEKKPIIVIDLSDDELDTTADDAQARAQDNTIATPSLSQQASRAQFWQGLAALGNARQEEHQPSQQSPTAEQHDGIDEERQRAADIALAALGRDALSDSQAIPQWNREVSNHQSVQGDTERPRLPYSPAATNASLPDREQAQSVNTNRSAARQFASGSLPTPPTHSLPEPMDNDSFSLRSPYVTGPSPLGPPHSQPPPGRDLHIQQPQPRQAQATRQQLMAEFMHAAHGRPEPSSRQQSYDQAPRMPESPATTQYWHTQARLQHSQEPQQSPQNQYPTAPPTQASPVTTTSQVHYAPQHNQQPYPSQQAAQTHYQNPQPQVRPASQPYDQLSQSYQIPVAQYNQPQPAPTQQTHAQQDETSQRHTPSLSHLMHRHLQESPQRHLQQLPQSSPFLSSSQMHNQPESAPRTTWSHPSNSSPSETRPYVGPYPPVPTLASQQPPPHPATPLPAPLRTSHDWPTRYQEQAQTPWASAERPSSSQYQVAPSYHAQSTSGHQQNEQLQQQRPCQPSTHNPAQSYPPLPWNQQPAQAPNPSTARSVGSIHHQQDQNQLAPVTSTTRPPERSYQASSYNPSSGIPGITHPHEPPSAGIYPPQLPRPQPPRAGPPPAISQIQSAPAATHPPVCPPAPAPARAPMEAMHPEAQQLTLSLVQSLAVLVSQAAQETPDQRAEPESRAVREKRNLDRRDKLDTEPESTQPSSAAAAAAKPAGEPEADEGEADLFYPYVQVDLNLPQDPADWGEAMPWELVEFISEWERLRSLRQGLEGLRNWKGGFECLFCSDDERVPYVYERKNYFEKHVLTCWQTQKKLHPEGLDPAPRRRQRQQQ</sequence>
<feature type="compositionally biased region" description="Basic and acidic residues" evidence="1">
    <location>
        <begin position="188"/>
        <end position="202"/>
    </location>
</feature>
<proteinExistence type="predicted"/>
<feature type="compositionally biased region" description="Basic and acidic residues" evidence="1">
    <location>
        <begin position="252"/>
        <end position="279"/>
    </location>
</feature>
<feature type="compositionally biased region" description="Low complexity" evidence="1">
    <location>
        <begin position="1518"/>
        <end position="1528"/>
    </location>
</feature>
<feature type="compositionally biased region" description="Polar residues" evidence="1">
    <location>
        <begin position="1136"/>
        <end position="1154"/>
    </location>
</feature>
<feature type="compositionally biased region" description="Polar residues" evidence="1">
    <location>
        <begin position="828"/>
        <end position="838"/>
    </location>
</feature>
<feature type="compositionally biased region" description="Acidic residues" evidence="1">
    <location>
        <begin position="1006"/>
        <end position="1015"/>
    </location>
</feature>
<accession>A0A9P5E2R3</accession>
<comment type="caution">
    <text evidence="2">The sequence shown here is derived from an EMBL/GenBank/DDBJ whole genome shotgun (WGS) entry which is preliminary data.</text>
</comment>
<feature type="compositionally biased region" description="Polar residues" evidence="1">
    <location>
        <begin position="1097"/>
        <end position="1112"/>
    </location>
</feature>
<feature type="compositionally biased region" description="Low complexity" evidence="1">
    <location>
        <begin position="839"/>
        <end position="854"/>
    </location>
</feature>
<feature type="compositionally biased region" description="Low complexity" evidence="1">
    <location>
        <begin position="1200"/>
        <end position="1213"/>
    </location>
</feature>
<evidence type="ECO:0000313" key="3">
    <source>
        <dbReference type="Proteomes" id="UP000730481"/>
    </source>
</evidence>
<evidence type="ECO:0000313" key="2">
    <source>
        <dbReference type="EMBL" id="KAF4343273.1"/>
    </source>
</evidence>
<feature type="compositionally biased region" description="Basic residues" evidence="1">
    <location>
        <begin position="280"/>
        <end position="291"/>
    </location>
</feature>
<feature type="region of interest" description="Disordered" evidence="1">
    <location>
        <begin position="1097"/>
        <end position="1638"/>
    </location>
</feature>
<feature type="region of interest" description="Disordered" evidence="1">
    <location>
        <begin position="597"/>
        <end position="1078"/>
    </location>
</feature>
<feature type="compositionally biased region" description="Pro residues" evidence="1">
    <location>
        <begin position="1422"/>
        <end position="1445"/>
    </location>
</feature>
<feature type="compositionally biased region" description="Basic and acidic residues" evidence="1">
    <location>
        <begin position="856"/>
        <end position="873"/>
    </location>
</feature>
<evidence type="ECO:0000256" key="1">
    <source>
        <dbReference type="SAM" id="MobiDB-lite"/>
    </source>
</evidence>